<gene>
    <name evidence="1" type="ORF">D5086_033582</name>
</gene>
<proteinExistence type="predicted"/>
<name>A0ACC4AH67_POPAL</name>
<evidence type="ECO:0000313" key="2">
    <source>
        <dbReference type="Proteomes" id="UP000309997"/>
    </source>
</evidence>
<dbReference type="Proteomes" id="UP000309997">
    <property type="component" value="Unassembled WGS sequence"/>
</dbReference>
<keyword evidence="2" id="KW-1185">Reference proteome</keyword>
<feature type="non-terminal residue" evidence="1">
    <location>
        <position position="1"/>
    </location>
</feature>
<organism evidence="1 2">
    <name type="scientific">Populus alba</name>
    <name type="common">White poplar</name>
    <dbReference type="NCBI Taxonomy" id="43335"/>
    <lineage>
        <taxon>Eukaryota</taxon>
        <taxon>Viridiplantae</taxon>
        <taxon>Streptophyta</taxon>
        <taxon>Embryophyta</taxon>
        <taxon>Tracheophyta</taxon>
        <taxon>Spermatophyta</taxon>
        <taxon>Magnoliopsida</taxon>
        <taxon>eudicotyledons</taxon>
        <taxon>Gunneridae</taxon>
        <taxon>Pentapetalae</taxon>
        <taxon>rosids</taxon>
        <taxon>fabids</taxon>
        <taxon>Malpighiales</taxon>
        <taxon>Salicaceae</taxon>
        <taxon>Saliceae</taxon>
        <taxon>Populus</taxon>
    </lineage>
</organism>
<comment type="caution">
    <text evidence="1">The sequence shown here is derived from an EMBL/GenBank/DDBJ whole genome shotgun (WGS) entry which is preliminary data.</text>
</comment>
<reference evidence="1 2" key="1">
    <citation type="journal article" date="2024" name="Plant Biotechnol. J.">
        <title>Genome and CRISPR/Cas9 system of a widespread forest tree (Populus alba) in the world.</title>
        <authorList>
            <person name="Liu Y.J."/>
            <person name="Jiang P.F."/>
            <person name="Han X.M."/>
            <person name="Li X.Y."/>
            <person name="Wang H.M."/>
            <person name="Wang Y.J."/>
            <person name="Wang X.X."/>
            <person name="Zeng Q.Y."/>
        </authorList>
    </citation>
    <scope>NUCLEOTIDE SEQUENCE [LARGE SCALE GENOMIC DNA]</scope>
    <source>
        <strain evidence="2">cv. PAL-ZL1</strain>
    </source>
</reference>
<accession>A0ACC4AH67</accession>
<dbReference type="EMBL" id="RCHU02000019">
    <property type="protein sequence ID" value="KAL3565536.1"/>
    <property type="molecule type" value="Genomic_DNA"/>
</dbReference>
<evidence type="ECO:0000313" key="1">
    <source>
        <dbReference type="EMBL" id="KAL3565536.1"/>
    </source>
</evidence>
<sequence length="168" mass="19022">TRISLANFQGPQIILIINWDFSSSKVAKMGVLPSDQWRTSPLFFPNYCILLSSISPFLPGNELTGTMPEAFAQLPDLTILYLIRNKLTGAVPHSLKENSNSGWLQLSLDGNLDLFKMDACEKKQQSLLVLVIASVISVSMLLLLSIIAIFWRLKRHEFFLNLRYHMIL</sequence>
<protein>
    <submittedName>
        <fullName evidence="1">Uncharacterized protein</fullName>
    </submittedName>
</protein>